<protein>
    <submittedName>
        <fullName evidence="1">Uncharacterized protein</fullName>
    </submittedName>
</protein>
<dbReference type="AlphaFoldDB" id="A0A1Q9ER63"/>
<accession>A0A1Q9ER63</accession>
<reference evidence="1 2" key="1">
    <citation type="submission" date="2016-02" db="EMBL/GenBank/DDBJ databases">
        <title>Genome analysis of coral dinoflagellate symbionts highlights evolutionary adaptations to a symbiotic lifestyle.</title>
        <authorList>
            <person name="Aranda M."/>
            <person name="Li Y."/>
            <person name="Liew Y.J."/>
            <person name="Baumgarten S."/>
            <person name="Simakov O."/>
            <person name="Wilson M."/>
            <person name="Piel J."/>
            <person name="Ashoor H."/>
            <person name="Bougouffa S."/>
            <person name="Bajic V.B."/>
            <person name="Ryu T."/>
            <person name="Ravasi T."/>
            <person name="Bayer T."/>
            <person name="Micklem G."/>
            <person name="Kim H."/>
            <person name="Bhak J."/>
            <person name="Lajeunesse T.C."/>
            <person name="Voolstra C.R."/>
        </authorList>
    </citation>
    <scope>NUCLEOTIDE SEQUENCE [LARGE SCALE GENOMIC DNA]</scope>
    <source>
        <strain evidence="1 2">CCMP2467</strain>
    </source>
</reference>
<name>A0A1Q9ER63_SYMMI</name>
<proteinExistence type="predicted"/>
<keyword evidence="2" id="KW-1185">Reference proteome</keyword>
<sequence>MALYSCRKVVAAPPKWWVAAEEPELEVIEVKALSKLHTLPENTLVDIPACSVLWHCALYINIADGHALYNNIIDYDVVYINVLSHLLHQQHRPRHPLHHYCCWPHLFIHIMDYCILDIIVFSERIFYANITGYHGLE</sequence>
<organism evidence="1 2">
    <name type="scientific">Symbiodinium microadriaticum</name>
    <name type="common">Dinoflagellate</name>
    <name type="synonym">Zooxanthella microadriatica</name>
    <dbReference type="NCBI Taxonomy" id="2951"/>
    <lineage>
        <taxon>Eukaryota</taxon>
        <taxon>Sar</taxon>
        <taxon>Alveolata</taxon>
        <taxon>Dinophyceae</taxon>
        <taxon>Suessiales</taxon>
        <taxon>Symbiodiniaceae</taxon>
        <taxon>Symbiodinium</taxon>
    </lineage>
</organism>
<gene>
    <name evidence="1" type="ORF">AK812_SmicGene6474</name>
</gene>
<evidence type="ECO:0000313" key="1">
    <source>
        <dbReference type="EMBL" id="OLQ09891.1"/>
    </source>
</evidence>
<dbReference type="EMBL" id="LSRX01000088">
    <property type="protein sequence ID" value="OLQ09891.1"/>
    <property type="molecule type" value="Genomic_DNA"/>
</dbReference>
<evidence type="ECO:0000313" key="2">
    <source>
        <dbReference type="Proteomes" id="UP000186817"/>
    </source>
</evidence>
<comment type="caution">
    <text evidence="1">The sequence shown here is derived from an EMBL/GenBank/DDBJ whole genome shotgun (WGS) entry which is preliminary data.</text>
</comment>
<dbReference type="Proteomes" id="UP000186817">
    <property type="component" value="Unassembled WGS sequence"/>
</dbReference>